<sequence length="416" mass="48326">MPAQFIQAEIGPSRFHSQPNGISMRCLSSPGAFSTHPRDWDCPALRHIMLRAAISDEAHLQGFPCEAFALFTGRCIERLAQKPRRVFIELVTTPCVHPPRRNRVSTHRMGSTGMPQGIRRSKRLQQPKKIPPQCSALTPSYDACKKRALLLRTRGGGLPVCWTHRKLGLTVAFCQATLGDNRKCLKEIPWTEVQLCFEHIDFPLPCYILRLPIELRQQIFSYILDEYQRSIPRDRRYRSFLEIAHMNRQIYEDATYVLYQNAVCEISLWGKNAYILGIKCYSIQPGSWQKFKQISFGFHISENYAPPLEDVQLLASHLRDSNLTKLHIGLSSFLFWKQDTHSVDLLRNSLVLYLNPFRQLTRVRESSVVLNTMVEGPNEIERWMKYMSSDTKAMAIAMEWRRYYEEWTENLKREAS</sequence>
<evidence type="ECO:0000259" key="2">
    <source>
        <dbReference type="Pfam" id="PF26648"/>
    </source>
</evidence>
<dbReference type="OrthoDB" id="4179317at2759"/>
<gene>
    <name evidence="3" type="ORF">GX51_01169</name>
</gene>
<evidence type="ECO:0000313" key="3">
    <source>
        <dbReference type="EMBL" id="PGH08343.1"/>
    </source>
</evidence>
<reference evidence="3 4" key="1">
    <citation type="submission" date="2017-10" db="EMBL/GenBank/DDBJ databases">
        <title>Comparative genomics in systemic dimorphic fungi from Ajellomycetaceae.</title>
        <authorList>
            <person name="Munoz J.F."/>
            <person name="Mcewen J.G."/>
            <person name="Clay O.K."/>
            <person name="Cuomo C.A."/>
        </authorList>
    </citation>
    <scope>NUCLEOTIDE SEQUENCE [LARGE SCALE GENOMIC DNA]</scope>
    <source>
        <strain evidence="3 4">UAMH130</strain>
    </source>
</reference>
<feature type="domain" description="Probable treble clef zinc finger" evidence="1">
    <location>
        <begin position="130"/>
        <end position="168"/>
    </location>
</feature>
<evidence type="ECO:0000259" key="1">
    <source>
        <dbReference type="Pfam" id="PF26647"/>
    </source>
</evidence>
<dbReference type="Pfam" id="PF26648">
    <property type="entry name" value="zf_Tbcl_4"/>
    <property type="match status" value="1"/>
</dbReference>
<name>A0A2B7XHU8_9EURO</name>
<dbReference type="EMBL" id="PDNC01000009">
    <property type="protein sequence ID" value="PGH08343.1"/>
    <property type="molecule type" value="Genomic_DNA"/>
</dbReference>
<comment type="caution">
    <text evidence="3">The sequence shown here is derived from an EMBL/GenBank/DDBJ whole genome shotgun (WGS) entry which is preliminary data.</text>
</comment>
<protein>
    <recommendedName>
        <fullName evidence="5">F-box domain-containing protein</fullName>
    </recommendedName>
</protein>
<dbReference type="STRING" id="2060905.A0A2B7XHU8"/>
<evidence type="ECO:0000313" key="4">
    <source>
        <dbReference type="Proteomes" id="UP000224080"/>
    </source>
</evidence>
<evidence type="ECO:0008006" key="5">
    <source>
        <dbReference type="Google" id="ProtNLM"/>
    </source>
</evidence>
<dbReference type="Pfam" id="PF26647">
    <property type="entry name" value="zf_Tbcl_3"/>
    <property type="match status" value="1"/>
</dbReference>
<proteinExistence type="predicted"/>
<keyword evidence="4" id="KW-1185">Reference proteome</keyword>
<dbReference type="InterPro" id="IPR058251">
    <property type="entry name" value="zf_Tbcl_3"/>
</dbReference>
<dbReference type="InterPro" id="IPR058252">
    <property type="entry name" value="zf_Tbcl_4"/>
</dbReference>
<feature type="domain" description="Probable treble clef zinc finger fungi" evidence="2">
    <location>
        <begin position="172"/>
        <end position="203"/>
    </location>
</feature>
<organism evidence="3 4">
    <name type="scientific">Blastomyces parvus</name>
    <dbReference type="NCBI Taxonomy" id="2060905"/>
    <lineage>
        <taxon>Eukaryota</taxon>
        <taxon>Fungi</taxon>
        <taxon>Dikarya</taxon>
        <taxon>Ascomycota</taxon>
        <taxon>Pezizomycotina</taxon>
        <taxon>Eurotiomycetes</taxon>
        <taxon>Eurotiomycetidae</taxon>
        <taxon>Onygenales</taxon>
        <taxon>Ajellomycetaceae</taxon>
        <taxon>Blastomyces</taxon>
    </lineage>
</organism>
<dbReference type="AlphaFoldDB" id="A0A2B7XHU8"/>
<accession>A0A2B7XHU8</accession>
<dbReference type="Proteomes" id="UP000224080">
    <property type="component" value="Unassembled WGS sequence"/>
</dbReference>